<feature type="region of interest" description="Disordered" evidence="9">
    <location>
        <begin position="31"/>
        <end position="50"/>
    </location>
</feature>
<sequence>MKKIKCKYWLLYLISVVLLAACQASYVRDVSGGSVNTSNPVLSGNQTTVK</sequence>
<keyword evidence="6 8" id="KW-0998">Cell outer membrane</keyword>
<comment type="caution">
    <text evidence="11">The sequence shown here is derived from an EMBL/GenBank/DDBJ whole genome shotgun (WGS) entry which is preliminary data.</text>
</comment>
<feature type="signal peptide" evidence="10">
    <location>
        <begin position="1"/>
        <end position="20"/>
    </location>
</feature>
<feature type="chain" id="PRO_5034473824" description="Lysis protein for colicin" evidence="10">
    <location>
        <begin position="21"/>
        <end position="50"/>
    </location>
</feature>
<evidence type="ECO:0000256" key="7">
    <source>
        <dbReference type="ARBA" id="ARBA00023288"/>
    </source>
</evidence>
<organism evidence="11 12">
    <name type="scientific">Morganella morganii</name>
    <name type="common">Proteus morganii</name>
    <dbReference type="NCBI Taxonomy" id="582"/>
    <lineage>
        <taxon>Bacteria</taxon>
        <taxon>Pseudomonadati</taxon>
        <taxon>Pseudomonadota</taxon>
        <taxon>Gammaproteobacteria</taxon>
        <taxon>Enterobacterales</taxon>
        <taxon>Morganellaceae</taxon>
        <taxon>Morganella</taxon>
    </lineage>
</organism>
<evidence type="ECO:0000256" key="3">
    <source>
        <dbReference type="ARBA" id="ARBA00022729"/>
    </source>
</evidence>
<evidence type="ECO:0000256" key="6">
    <source>
        <dbReference type="ARBA" id="ARBA00023237"/>
    </source>
</evidence>
<protein>
    <recommendedName>
        <fullName evidence="8">Lysis protein for colicin</fullName>
    </recommendedName>
</protein>
<dbReference type="Pfam" id="PF02402">
    <property type="entry name" value="Lysis_col"/>
    <property type="match status" value="1"/>
</dbReference>
<dbReference type="EMBL" id="PKLF01000044">
    <property type="protein sequence ID" value="MBE8614759.1"/>
    <property type="molecule type" value="Genomic_DNA"/>
</dbReference>
<evidence type="ECO:0000256" key="9">
    <source>
        <dbReference type="SAM" id="MobiDB-lite"/>
    </source>
</evidence>
<keyword evidence="5 8" id="KW-0564">Palmitate</keyword>
<comment type="subcellular location">
    <subcellularLocation>
        <location evidence="2 8">Cell outer membrane</location>
        <topology evidence="2 8">Lipid-anchor</topology>
    </subcellularLocation>
</comment>
<dbReference type="PROSITE" id="PS51257">
    <property type="entry name" value="PROKAR_LIPOPROTEIN"/>
    <property type="match status" value="1"/>
</dbReference>
<keyword evidence="4 8" id="KW-0472">Membrane</keyword>
<dbReference type="GO" id="GO:0009279">
    <property type="term" value="C:cell outer membrane"/>
    <property type="evidence" value="ECO:0007669"/>
    <property type="project" value="UniProtKB-SubCell"/>
</dbReference>
<dbReference type="Proteomes" id="UP000650477">
    <property type="component" value="Unassembled WGS sequence"/>
</dbReference>
<evidence type="ECO:0000313" key="11">
    <source>
        <dbReference type="EMBL" id="MBE8614759.1"/>
    </source>
</evidence>
<dbReference type="InterPro" id="IPR003059">
    <property type="entry name" value="Lysis_col"/>
</dbReference>
<accession>A0A8I0Q4G5</accession>
<evidence type="ECO:0000256" key="2">
    <source>
        <dbReference type="ARBA" id="ARBA00004459"/>
    </source>
</evidence>
<dbReference type="RefSeq" id="WP_193830486.1">
    <property type="nucleotide sequence ID" value="NZ_PKLF01000044.1"/>
</dbReference>
<keyword evidence="3 8" id="KW-0732">Signal</keyword>
<name>A0A8I0Q4G5_MORMO</name>
<reference evidence="11" key="1">
    <citation type="submission" date="2017-12" db="EMBL/GenBank/DDBJ databases">
        <title>Genome sequencing and analysis.</title>
        <authorList>
            <person name="Huang Y.-T."/>
        </authorList>
    </citation>
    <scope>NUCLEOTIDE SEQUENCE</scope>
    <source>
        <strain evidence="11">VGH116</strain>
    </source>
</reference>
<dbReference type="AlphaFoldDB" id="A0A8I0Q4G5"/>
<dbReference type="GO" id="GO:0019835">
    <property type="term" value="P:cytolysis"/>
    <property type="evidence" value="ECO:0007669"/>
    <property type="project" value="UniProtKB-UniRule"/>
</dbReference>
<evidence type="ECO:0000256" key="10">
    <source>
        <dbReference type="SAM" id="SignalP"/>
    </source>
</evidence>
<gene>
    <name evidence="11" type="ORF">CYG68_20715</name>
</gene>
<comment type="function">
    <text evidence="1 8">Lysis proteins are required for both colicin release and partial cell lysis.</text>
</comment>
<keyword evidence="7 8" id="KW-0449">Lipoprotein</keyword>
<evidence type="ECO:0000256" key="8">
    <source>
        <dbReference type="RuleBase" id="RU368108"/>
    </source>
</evidence>
<proteinExistence type="predicted"/>
<evidence type="ECO:0000256" key="1">
    <source>
        <dbReference type="ARBA" id="ARBA00004040"/>
    </source>
</evidence>
<evidence type="ECO:0000256" key="5">
    <source>
        <dbReference type="ARBA" id="ARBA00023139"/>
    </source>
</evidence>
<evidence type="ECO:0000313" key="12">
    <source>
        <dbReference type="Proteomes" id="UP000650477"/>
    </source>
</evidence>
<dbReference type="PRINTS" id="PR01297">
    <property type="entry name" value="LYSISCOLICIN"/>
</dbReference>
<feature type="compositionally biased region" description="Polar residues" evidence="9">
    <location>
        <begin position="33"/>
        <end position="50"/>
    </location>
</feature>
<evidence type="ECO:0000256" key="4">
    <source>
        <dbReference type="ARBA" id="ARBA00023136"/>
    </source>
</evidence>